<evidence type="ECO:0000256" key="9">
    <source>
        <dbReference type="ARBA" id="ARBA00022840"/>
    </source>
</evidence>
<evidence type="ECO:0000256" key="1">
    <source>
        <dbReference type="ARBA" id="ARBA00002180"/>
    </source>
</evidence>
<evidence type="ECO:0000256" key="5">
    <source>
        <dbReference type="ARBA" id="ARBA00022723"/>
    </source>
</evidence>
<keyword evidence="13" id="KW-0239">DNA-directed DNA polymerase</keyword>
<keyword evidence="16" id="KW-0511">Multifunctional enzyme</keyword>
<dbReference type="Pfam" id="PF07727">
    <property type="entry name" value="RVT_2"/>
    <property type="match status" value="1"/>
</dbReference>
<comment type="function">
    <text evidence="1">The aspartyl protease (PR) mediates the proteolytic cleavages of the Gag and Gag-Pol polyproteins after assembly of the VLP.</text>
</comment>
<keyword evidence="6" id="KW-0547">Nucleotide-binding</keyword>
<dbReference type="PROSITE" id="PS50994">
    <property type="entry name" value="INTEGRASE"/>
    <property type="match status" value="1"/>
</dbReference>
<keyword evidence="8" id="KW-0378">Hydrolase</keyword>
<feature type="domain" description="Integrase catalytic" evidence="18">
    <location>
        <begin position="327"/>
        <end position="511"/>
    </location>
</feature>
<keyword evidence="5" id="KW-0479">Metal-binding</keyword>
<evidence type="ECO:0000256" key="16">
    <source>
        <dbReference type="ARBA" id="ARBA00023268"/>
    </source>
</evidence>
<dbReference type="InterPro" id="IPR001584">
    <property type="entry name" value="Integrase_cat-core"/>
</dbReference>
<evidence type="ECO:0000256" key="7">
    <source>
        <dbReference type="ARBA" id="ARBA00022759"/>
    </source>
</evidence>
<accession>A0ABQ5DLK4</accession>
<comment type="caution">
    <text evidence="19">The sequence shown here is derived from an EMBL/GenBank/DDBJ whole genome shotgun (WGS) entry which is preliminary data.</text>
</comment>
<dbReference type="SUPFAM" id="SSF53098">
    <property type="entry name" value="Ribonuclease H-like"/>
    <property type="match status" value="1"/>
</dbReference>
<dbReference type="InterPro" id="IPR013103">
    <property type="entry name" value="RVT_2"/>
</dbReference>
<sequence length="836" mass="96155">MTSISTHQQSLTDAGSDTRPPVLERGSCVPLCKEGHLYYKGESAEVERFRRRLGMEMYTYFYELRHLQEMLLMFSATTAMLKATMQENVQSQEFGIPIKHDKKAHDRQDNAMELLAKNAYKETEKQLLLANKVNQRNVELTKELRSIKKSSNVRANVCDTEEIFEDATKSQLKMKEKLKDPIAIEKKINFVPISYGKLKDLYETFVPQVIQIVLWIVDNGCPKHMTGNLKLLRNFVEKFMGTVRFGNDHFATITRYEDYVHGNVTHCHVYYVEGLGHNLFFVSQFCDDDLEVAFRSKTCYVCNLEGEDLLTGARDSNLYTISISYMAASSPMWLMSKATSTKSWLWHRRLWHLNFGKRKKASLYPKFVHNTHFKLELIHMDLYGPMRVESINDKKYIMLIVNDYSRYTWMYFLRTKDEASDMIMKFIAQVQFNFKVQIQKQFSFARTPQQNGVVERRNRTLVEVARTMLIFSKAPEFLWAEAISTACFTQNRKMKPKADIRSFIDISESSGVWIYNRRTCKIMETIHVKFDELTTMASEHSYLDDLFGPMYDEYFEKRSQEVSTNSAAPTTLNNEDTPSSSSIIIKGNEAPSLVSSSEEQTPPISNDVANESILEDSANLEANKLITPFCPPKTEEGKNLDLLQRVPSEKGIDFEESFAQVARLEAVRMFTAYVAYTNFTIFQIDVKTAFLNGPLKEEVYVSQPEGFVDPYFLDHVYNLKKALYGKQAPFTLMATTKLDANLHGTPTDQYVIAVHESEASCISPLVDPKLCLFPHLCIAPLIKHDLQSEHHKRDADHEGAMEDCKSTSEATIFREKNSEQSSKKQVCKMMSMVEAK</sequence>
<feature type="region of interest" description="Disordered" evidence="17">
    <location>
        <begin position="1"/>
        <end position="23"/>
    </location>
</feature>
<reference evidence="19" key="2">
    <citation type="submission" date="2022-01" db="EMBL/GenBank/DDBJ databases">
        <authorList>
            <person name="Yamashiro T."/>
            <person name="Shiraishi A."/>
            <person name="Satake H."/>
            <person name="Nakayama K."/>
        </authorList>
    </citation>
    <scope>NUCLEOTIDE SEQUENCE</scope>
</reference>
<keyword evidence="15" id="KW-0233">DNA recombination</keyword>
<gene>
    <name evidence="19" type="ORF">Tco_0939709</name>
</gene>
<evidence type="ECO:0000259" key="18">
    <source>
        <dbReference type="PROSITE" id="PS50994"/>
    </source>
</evidence>
<keyword evidence="7" id="KW-0255">Endonuclease</keyword>
<protein>
    <submittedName>
        <fullName evidence="19">Retrovirus-related pol polyprotein from transposon TNT 1-94</fullName>
    </submittedName>
</protein>
<dbReference type="Pfam" id="PF22936">
    <property type="entry name" value="Pol_BBD"/>
    <property type="match status" value="1"/>
</dbReference>
<evidence type="ECO:0000256" key="15">
    <source>
        <dbReference type="ARBA" id="ARBA00023172"/>
    </source>
</evidence>
<keyword evidence="20" id="KW-1185">Reference proteome</keyword>
<feature type="region of interest" description="Disordered" evidence="17">
    <location>
        <begin position="790"/>
        <end position="825"/>
    </location>
</feature>
<keyword evidence="9" id="KW-0067">ATP-binding</keyword>
<evidence type="ECO:0000256" key="14">
    <source>
        <dbReference type="ARBA" id="ARBA00023113"/>
    </source>
</evidence>
<dbReference type="Proteomes" id="UP001151760">
    <property type="component" value="Unassembled WGS sequence"/>
</dbReference>
<evidence type="ECO:0000256" key="6">
    <source>
        <dbReference type="ARBA" id="ARBA00022741"/>
    </source>
</evidence>
<dbReference type="PANTHER" id="PTHR42648:SF11">
    <property type="entry name" value="TRANSPOSON TY4-P GAG-POL POLYPROTEIN"/>
    <property type="match status" value="1"/>
</dbReference>
<keyword evidence="13" id="KW-0548">Nucleotidyltransferase</keyword>
<dbReference type="PANTHER" id="PTHR42648">
    <property type="entry name" value="TRANSPOSASE, PUTATIVE-RELATED"/>
    <property type="match status" value="1"/>
</dbReference>
<evidence type="ECO:0000256" key="12">
    <source>
        <dbReference type="ARBA" id="ARBA00022918"/>
    </source>
</evidence>
<feature type="compositionally biased region" description="Basic and acidic residues" evidence="17">
    <location>
        <begin position="790"/>
        <end position="822"/>
    </location>
</feature>
<organism evidence="19 20">
    <name type="scientific">Tanacetum coccineum</name>
    <dbReference type="NCBI Taxonomy" id="301880"/>
    <lineage>
        <taxon>Eukaryota</taxon>
        <taxon>Viridiplantae</taxon>
        <taxon>Streptophyta</taxon>
        <taxon>Embryophyta</taxon>
        <taxon>Tracheophyta</taxon>
        <taxon>Spermatophyta</taxon>
        <taxon>Magnoliopsida</taxon>
        <taxon>eudicotyledons</taxon>
        <taxon>Gunneridae</taxon>
        <taxon>Pentapetalae</taxon>
        <taxon>asterids</taxon>
        <taxon>campanulids</taxon>
        <taxon>Asterales</taxon>
        <taxon>Asteraceae</taxon>
        <taxon>Asteroideae</taxon>
        <taxon>Anthemideae</taxon>
        <taxon>Anthemidinae</taxon>
        <taxon>Tanacetum</taxon>
    </lineage>
</organism>
<dbReference type="EMBL" id="BQNB010015420">
    <property type="protein sequence ID" value="GJT39844.1"/>
    <property type="molecule type" value="Genomic_DNA"/>
</dbReference>
<dbReference type="Gene3D" id="3.30.420.10">
    <property type="entry name" value="Ribonuclease H-like superfamily/Ribonuclease H"/>
    <property type="match status" value="2"/>
</dbReference>
<dbReference type="InterPro" id="IPR039537">
    <property type="entry name" value="Retrotran_Ty1/copia-like"/>
</dbReference>
<keyword evidence="2" id="KW-1188">Viral release from host cell</keyword>
<evidence type="ECO:0000256" key="11">
    <source>
        <dbReference type="ARBA" id="ARBA00022908"/>
    </source>
</evidence>
<evidence type="ECO:0000313" key="19">
    <source>
        <dbReference type="EMBL" id="GJT39844.1"/>
    </source>
</evidence>
<dbReference type="InterPro" id="IPR036397">
    <property type="entry name" value="RNaseH_sf"/>
</dbReference>
<keyword evidence="11" id="KW-0229">DNA integration</keyword>
<evidence type="ECO:0000313" key="20">
    <source>
        <dbReference type="Proteomes" id="UP001151760"/>
    </source>
</evidence>
<dbReference type="InterPro" id="IPR012337">
    <property type="entry name" value="RNaseH-like_sf"/>
</dbReference>
<feature type="region of interest" description="Disordered" evidence="17">
    <location>
        <begin position="562"/>
        <end position="583"/>
    </location>
</feature>
<proteinExistence type="predicted"/>
<evidence type="ECO:0000256" key="4">
    <source>
        <dbReference type="ARBA" id="ARBA00022722"/>
    </source>
</evidence>
<feature type="compositionally biased region" description="Polar residues" evidence="17">
    <location>
        <begin position="1"/>
        <end position="15"/>
    </location>
</feature>
<keyword evidence="12" id="KW-0695">RNA-directed DNA polymerase</keyword>
<evidence type="ECO:0000256" key="8">
    <source>
        <dbReference type="ARBA" id="ARBA00022801"/>
    </source>
</evidence>
<keyword evidence="13" id="KW-0808">Transferase</keyword>
<keyword evidence="3" id="KW-0645">Protease</keyword>
<keyword evidence="14" id="KW-0917">Virion maturation</keyword>
<evidence type="ECO:0000256" key="13">
    <source>
        <dbReference type="ARBA" id="ARBA00022932"/>
    </source>
</evidence>
<evidence type="ECO:0000256" key="10">
    <source>
        <dbReference type="ARBA" id="ARBA00022842"/>
    </source>
</evidence>
<keyword evidence="10" id="KW-0460">Magnesium</keyword>
<reference evidence="19" key="1">
    <citation type="journal article" date="2022" name="Int. J. Mol. Sci.">
        <title>Draft Genome of Tanacetum Coccineum: Genomic Comparison of Closely Related Tanacetum-Family Plants.</title>
        <authorList>
            <person name="Yamashiro T."/>
            <person name="Shiraishi A."/>
            <person name="Nakayama K."/>
            <person name="Satake H."/>
        </authorList>
    </citation>
    <scope>NUCLEOTIDE SEQUENCE</scope>
</reference>
<keyword evidence="4" id="KW-0540">Nuclease</keyword>
<evidence type="ECO:0000256" key="2">
    <source>
        <dbReference type="ARBA" id="ARBA00022612"/>
    </source>
</evidence>
<evidence type="ECO:0000256" key="17">
    <source>
        <dbReference type="SAM" id="MobiDB-lite"/>
    </source>
</evidence>
<dbReference type="InterPro" id="IPR054722">
    <property type="entry name" value="PolX-like_BBD"/>
</dbReference>
<name>A0ABQ5DLK4_9ASTR</name>
<evidence type="ECO:0000256" key="3">
    <source>
        <dbReference type="ARBA" id="ARBA00022670"/>
    </source>
</evidence>